<dbReference type="InterPro" id="IPR044946">
    <property type="entry name" value="Restrct_endonuc_typeI_TRD_sf"/>
</dbReference>
<feature type="domain" description="Type I restriction modification DNA specificity" evidence="4">
    <location>
        <begin position="99"/>
        <end position="274"/>
    </location>
</feature>
<sequence length="297" mass="33772">MLELAFEKEVVKTLTTGSNQWVERKDLYGATPDQLWANFRDKLNNNNYAKLQGHPLTDTEFNQVKRAIEFPTPYEAAKLLAAENGSKFPQLRFAGFADAWEQRKLSDFSKTTYGGGTPKTAVTEYWDGNIPWIQSSNLTVDDVQEVNLDKFITDNAIKNSAAKLIPANSIAIVTRVGVGKLTLMKQEFATSQDFLSLSELHVDEQFGLYSIYKLLQKELNNIQGTSIKGMTKADLLTKDIMIPVEKDEQIKIGSFFKQLDHLITLHQRKLEKLQELKKRVSTKDVLLILNLIKFRIL</sequence>
<dbReference type="Pfam" id="PF01420">
    <property type="entry name" value="Methylase_S"/>
    <property type="match status" value="1"/>
</dbReference>
<dbReference type="Gene3D" id="1.10.287.1120">
    <property type="entry name" value="Bipartite methylase S protein"/>
    <property type="match status" value="1"/>
</dbReference>
<dbReference type="InterPro" id="IPR052021">
    <property type="entry name" value="Type-I_RS_S_subunit"/>
</dbReference>
<evidence type="ECO:0000259" key="4">
    <source>
        <dbReference type="Pfam" id="PF01420"/>
    </source>
</evidence>
<name>A0A3S8SCT3_LACHE</name>
<protein>
    <submittedName>
        <fullName evidence="5">Type I restriction modification DNA specificity domain protein</fullName>
    </submittedName>
</protein>
<evidence type="ECO:0000256" key="3">
    <source>
        <dbReference type="ARBA" id="ARBA00023125"/>
    </source>
</evidence>
<comment type="similarity">
    <text evidence="1">Belongs to the type-I restriction system S methylase family.</text>
</comment>
<evidence type="ECO:0000313" key="6">
    <source>
        <dbReference type="Proteomes" id="UP000267945"/>
    </source>
</evidence>
<dbReference type="AlphaFoldDB" id="A0A3S8SCT3"/>
<dbReference type="Gene3D" id="3.90.220.20">
    <property type="entry name" value="DNA methylase specificity domains"/>
    <property type="match status" value="1"/>
</dbReference>
<keyword evidence="3" id="KW-0238">DNA-binding</keyword>
<evidence type="ECO:0000256" key="1">
    <source>
        <dbReference type="ARBA" id="ARBA00010923"/>
    </source>
</evidence>
<organism evidence="5 6">
    <name type="scientific">Lactobacillus helveticus</name>
    <name type="common">Lactobacillus suntoryeus</name>
    <dbReference type="NCBI Taxonomy" id="1587"/>
    <lineage>
        <taxon>Bacteria</taxon>
        <taxon>Bacillati</taxon>
        <taxon>Bacillota</taxon>
        <taxon>Bacilli</taxon>
        <taxon>Lactobacillales</taxon>
        <taxon>Lactobacillaceae</taxon>
        <taxon>Lactobacillus</taxon>
    </lineage>
</organism>
<evidence type="ECO:0000256" key="2">
    <source>
        <dbReference type="ARBA" id="ARBA00022747"/>
    </source>
</evidence>
<dbReference type="CDD" id="cd17513">
    <property type="entry name" value="RMtype1_S_AveSPN6ORF1907P_TRD2-CR2_like"/>
    <property type="match status" value="1"/>
</dbReference>
<dbReference type="PANTHER" id="PTHR30408">
    <property type="entry name" value="TYPE-1 RESTRICTION ENZYME ECOKI SPECIFICITY PROTEIN"/>
    <property type="match status" value="1"/>
</dbReference>
<keyword evidence="2" id="KW-0680">Restriction system</keyword>
<dbReference type="GO" id="GO:0009307">
    <property type="term" value="P:DNA restriction-modification system"/>
    <property type="evidence" value="ECO:0007669"/>
    <property type="project" value="UniProtKB-KW"/>
</dbReference>
<dbReference type="SUPFAM" id="SSF116734">
    <property type="entry name" value="DNA methylase specificity domain"/>
    <property type="match status" value="1"/>
</dbReference>
<evidence type="ECO:0000313" key="5">
    <source>
        <dbReference type="EMBL" id="AZK91596.1"/>
    </source>
</evidence>
<dbReference type="GO" id="GO:0003677">
    <property type="term" value="F:DNA binding"/>
    <property type="evidence" value="ECO:0007669"/>
    <property type="project" value="UniProtKB-KW"/>
</dbReference>
<reference evidence="5 6" key="1">
    <citation type="submission" date="2017-02" db="EMBL/GenBank/DDBJ databases">
        <title>Complete genome sequence of Lactobacillus helveticus.</title>
        <authorList>
            <person name="Kim J.F."/>
            <person name="Chung Y."/>
            <person name="Kwak M."/>
        </authorList>
    </citation>
    <scope>NUCLEOTIDE SEQUENCE [LARGE SCALE GENOMIC DNA]</scope>
    <source>
        <strain evidence="5 6">LH5</strain>
    </source>
</reference>
<accession>A0A3S8SCT3</accession>
<dbReference type="InterPro" id="IPR000055">
    <property type="entry name" value="Restrct_endonuc_typeI_TRD"/>
</dbReference>
<dbReference type="EMBL" id="CP019581">
    <property type="protein sequence ID" value="AZK91596.1"/>
    <property type="molecule type" value="Genomic_DNA"/>
</dbReference>
<dbReference type="Proteomes" id="UP000267945">
    <property type="component" value="Chromosome"/>
</dbReference>
<gene>
    <name evidence="5" type="ORF">LH5_01354</name>
</gene>
<proteinExistence type="inferred from homology"/>
<dbReference type="PANTHER" id="PTHR30408:SF12">
    <property type="entry name" value="TYPE I RESTRICTION ENZYME MJAVIII SPECIFICITY SUBUNIT"/>
    <property type="match status" value="1"/>
</dbReference>